<evidence type="ECO:0000313" key="3">
    <source>
        <dbReference type="Proteomes" id="UP000321479"/>
    </source>
</evidence>
<dbReference type="Pfam" id="PF14542">
    <property type="entry name" value="Acetyltransf_CG"/>
    <property type="match status" value="1"/>
</dbReference>
<dbReference type="PROSITE" id="PS51729">
    <property type="entry name" value="GNAT_YJDJ"/>
    <property type="match status" value="1"/>
</dbReference>
<keyword evidence="2" id="KW-0808">Transferase</keyword>
<proteinExistence type="predicted"/>
<dbReference type="InterPro" id="IPR031165">
    <property type="entry name" value="GNAT_YJDJ"/>
</dbReference>
<dbReference type="PANTHER" id="PTHR31435">
    <property type="entry name" value="PROTEIN NATD1"/>
    <property type="match status" value="1"/>
</dbReference>
<feature type="domain" description="N-acetyltransferase" evidence="1">
    <location>
        <begin position="14"/>
        <end position="100"/>
    </location>
</feature>
<sequence length="105" mass="12145">MNPLNPIIVLIKNEERHHAGSFYVEEDGKRVAEMRYLIRDGIMNIYHTEVKPDLGGHKIGFQLVETGVKFARENNLQILPTCSFARSVFDRTPEFADVRVQEEEE</sequence>
<dbReference type="Gene3D" id="3.40.630.30">
    <property type="match status" value="1"/>
</dbReference>
<evidence type="ECO:0000313" key="2">
    <source>
        <dbReference type="EMBL" id="QEC64468.1"/>
    </source>
</evidence>
<accession>A0A5B8UZV6</accession>
<reference evidence="2 3" key="1">
    <citation type="journal article" date="2017" name="Curr. Microbiol.">
        <title>Mucilaginibacter ginsenosidivorans sp. nov., Isolated from Soil of Ginseng Field.</title>
        <authorList>
            <person name="Kim M.M."/>
            <person name="Siddiqi M.Z."/>
            <person name="Im W.T."/>
        </authorList>
    </citation>
    <scope>NUCLEOTIDE SEQUENCE [LARGE SCALE GENOMIC DNA]</scope>
    <source>
        <strain evidence="2 3">Gsoil 3017</strain>
    </source>
</reference>
<gene>
    <name evidence="2" type="ORF">FRZ54_18435</name>
</gene>
<dbReference type="InterPro" id="IPR016181">
    <property type="entry name" value="Acyl_CoA_acyltransferase"/>
</dbReference>
<dbReference type="AlphaFoldDB" id="A0A5B8UZV6"/>
<dbReference type="Proteomes" id="UP000321479">
    <property type="component" value="Chromosome"/>
</dbReference>
<dbReference type="EMBL" id="CP042436">
    <property type="protein sequence ID" value="QEC64468.1"/>
    <property type="molecule type" value="Genomic_DNA"/>
</dbReference>
<keyword evidence="3" id="KW-1185">Reference proteome</keyword>
<dbReference type="PANTHER" id="PTHR31435:SF10">
    <property type="entry name" value="BSR4717 PROTEIN"/>
    <property type="match status" value="1"/>
</dbReference>
<organism evidence="2 3">
    <name type="scientific">Mucilaginibacter ginsenosidivorans</name>
    <dbReference type="NCBI Taxonomy" id="398053"/>
    <lineage>
        <taxon>Bacteria</taxon>
        <taxon>Pseudomonadati</taxon>
        <taxon>Bacteroidota</taxon>
        <taxon>Sphingobacteriia</taxon>
        <taxon>Sphingobacteriales</taxon>
        <taxon>Sphingobacteriaceae</taxon>
        <taxon>Mucilaginibacter</taxon>
    </lineage>
</organism>
<dbReference type="InterPro" id="IPR045057">
    <property type="entry name" value="Gcn5-rel_NAT"/>
</dbReference>
<name>A0A5B8UZV6_9SPHI</name>
<evidence type="ECO:0000259" key="1">
    <source>
        <dbReference type="PROSITE" id="PS51729"/>
    </source>
</evidence>
<protein>
    <submittedName>
        <fullName evidence="2">N-acetyltransferase</fullName>
    </submittedName>
</protein>
<dbReference type="SUPFAM" id="SSF55729">
    <property type="entry name" value="Acyl-CoA N-acyltransferases (Nat)"/>
    <property type="match status" value="1"/>
</dbReference>
<dbReference type="OrthoDB" id="9793389at2"/>
<dbReference type="GO" id="GO:0016740">
    <property type="term" value="F:transferase activity"/>
    <property type="evidence" value="ECO:0007669"/>
    <property type="project" value="UniProtKB-KW"/>
</dbReference>
<dbReference type="KEGG" id="mgin:FRZ54_18435"/>